<keyword evidence="2" id="KW-1185">Reference proteome</keyword>
<name>A0ABM5L4K2_DIAVI</name>
<protein>
    <submittedName>
        <fullName evidence="1">Uncharacterized protein</fullName>
    </submittedName>
</protein>
<dbReference type="EnsemblMetazoa" id="XM_050661410.1">
    <property type="protein sequence ID" value="XP_050517367.1"/>
    <property type="gene ID" value="LOC126892004"/>
</dbReference>
<organism evidence="1 2">
    <name type="scientific">Diabrotica virgifera virgifera</name>
    <name type="common">western corn rootworm</name>
    <dbReference type="NCBI Taxonomy" id="50390"/>
    <lineage>
        <taxon>Eukaryota</taxon>
        <taxon>Metazoa</taxon>
        <taxon>Ecdysozoa</taxon>
        <taxon>Arthropoda</taxon>
        <taxon>Hexapoda</taxon>
        <taxon>Insecta</taxon>
        <taxon>Pterygota</taxon>
        <taxon>Neoptera</taxon>
        <taxon>Endopterygota</taxon>
        <taxon>Coleoptera</taxon>
        <taxon>Polyphaga</taxon>
        <taxon>Cucujiformia</taxon>
        <taxon>Chrysomeloidea</taxon>
        <taxon>Chrysomelidae</taxon>
        <taxon>Galerucinae</taxon>
        <taxon>Diabroticina</taxon>
        <taxon>Diabroticites</taxon>
        <taxon>Diabrotica</taxon>
    </lineage>
</organism>
<dbReference type="GeneID" id="126892004"/>
<dbReference type="RefSeq" id="XP_050517367.1">
    <property type="nucleotide sequence ID" value="XM_050661410.1"/>
</dbReference>
<evidence type="ECO:0000313" key="2">
    <source>
        <dbReference type="Proteomes" id="UP001652700"/>
    </source>
</evidence>
<proteinExistence type="predicted"/>
<reference evidence="1" key="1">
    <citation type="submission" date="2025-05" db="UniProtKB">
        <authorList>
            <consortium name="EnsemblMetazoa"/>
        </authorList>
    </citation>
    <scope>IDENTIFICATION</scope>
</reference>
<accession>A0ABM5L4K2</accession>
<evidence type="ECO:0000313" key="1">
    <source>
        <dbReference type="EnsemblMetazoa" id="XP_050517367.1"/>
    </source>
</evidence>
<dbReference type="Proteomes" id="UP001652700">
    <property type="component" value="Unplaced"/>
</dbReference>
<sequence>MSEEGVSDIDKRAAEVGEELLPPKSRKLYEQQYDAFKKWCRLKNVRQPTENALLVYFDDKSKAVCASTLWAHYSMLKSVINIREDIDISKFPKLLAFLKRRNEGFKPKKSRILTSEQVDQFLREAPDDKYLMLKVNSSVTCCINPGKTGQYDELSQY</sequence>